<accession>A0A0V0Y6W5</accession>
<gene>
    <name evidence="1" type="ORF">T4E_6139</name>
</gene>
<organism evidence="1 2">
    <name type="scientific">Trichinella pseudospiralis</name>
    <name type="common">Parasitic roundworm</name>
    <dbReference type="NCBI Taxonomy" id="6337"/>
    <lineage>
        <taxon>Eukaryota</taxon>
        <taxon>Metazoa</taxon>
        <taxon>Ecdysozoa</taxon>
        <taxon>Nematoda</taxon>
        <taxon>Enoplea</taxon>
        <taxon>Dorylaimia</taxon>
        <taxon>Trichinellida</taxon>
        <taxon>Trichinellidae</taxon>
        <taxon>Trichinella</taxon>
    </lineage>
</organism>
<protein>
    <submittedName>
        <fullName evidence="1">Uncharacterized protein</fullName>
    </submittedName>
</protein>
<dbReference type="Proteomes" id="UP000054815">
    <property type="component" value="Unassembled WGS sequence"/>
</dbReference>
<comment type="caution">
    <text evidence="1">The sequence shown here is derived from an EMBL/GenBank/DDBJ whole genome shotgun (WGS) entry which is preliminary data.</text>
</comment>
<reference evidence="1 2" key="1">
    <citation type="submission" date="2015-01" db="EMBL/GenBank/DDBJ databases">
        <title>Evolution of Trichinella species and genotypes.</title>
        <authorList>
            <person name="Korhonen P.K."/>
            <person name="Edoardo P."/>
            <person name="Giuseppe L.R."/>
            <person name="Gasser R.B."/>
        </authorList>
    </citation>
    <scope>NUCLEOTIDE SEQUENCE [LARGE SCALE GENOMIC DNA]</scope>
    <source>
        <strain evidence="1">ISS141</strain>
    </source>
</reference>
<sequence length="68" mass="7993">MELQHVQTVAMQSLELYEAGHSIMVFQTGLLSAFSEYLLWTRLQPKRLPLPQTVPPIFIYFEIPFYFS</sequence>
<dbReference type="EMBL" id="JYDU01000051">
    <property type="protein sequence ID" value="KRX95788.1"/>
    <property type="molecule type" value="Genomic_DNA"/>
</dbReference>
<name>A0A0V0Y6W5_TRIPS</name>
<proteinExistence type="predicted"/>
<evidence type="ECO:0000313" key="2">
    <source>
        <dbReference type="Proteomes" id="UP000054815"/>
    </source>
</evidence>
<dbReference type="AlphaFoldDB" id="A0A0V0Y6W5"/>
<evidence type="ECO:0000313" key="1">
    <source>
        <dbReference type="EMBL" id="KRX95788.1"/>
    </source>
</evidence>